<evidence type="ECO:0000256" key="2">
    <source>
        <dbReference type="SAM" id="Phobius"/>
    </source>
</evidence>
<keyword evidence="2" id="KW-0812">Transmembrane</keyword>
<evidence type="ECO:0000313" key="4">
    <source>
        <dbReference type="Proteomes" id="UP000222542"/>
    </source>
</evidence>
<name>A0A2G3A5Q6_CAPAN</name>
<reference evidence="3 4" key="2">
    <citation type="journal article" date="2017" name="Genome Biol.">
        <title>New reference genome sequences of hot pepper reveal the massive evolution of plant disease-resistance genes by retroduplication.</title>
        <authorList>
            <person name="Kim S."/>
            <person name="Park J."/>
            <person name="Yeom S.I."/>
            <person name="Kim Y.M."/>
            <person name="Seo E."/>
            <person name="Kim K.T."/>
            <person name="Kim M.S."/>
            <person name="Lee J.M."/>
            <person name="Cheong K."/>
            <person name="Shin H.S."/>
            <person name="Kim S.B."/>
            <person name="Han K."/>
            <person name="Lee J."/>
            <person name="Park M."/>
            <person name="Lee H.A."/>
            <person name="Lee H.Y."/>
            <person name="Lee Y."/>
            <person name="Oh S."/>
            <person name="Lee J.H."/>
            <person name="Choi E."/>
            <person name="Choi E."/>
            <person name="Lee S.E."/>
            <person name="Jeon J."/>
            <person name="Kim H."/>
            <person name="Choi G."/>
            <person name="Song H."/>
            <person name="Lee J."/>
            <person name="Lee S.C."/>
            <person name="Kwon J.K."/>
            <person name="Lee H.Y."/>
            <person name="Koo N."/>
            <person name="Hong Y."/>
            <person name="Kim R.W."/>
            <person name="Kang W.H."/>
            <person name="Huh J.H."/>
            <person name="Kang B.C."/>
            <person name="Yang T.J."/>
            <person name="Lee Y.H."/>
            <person name="Bennetzen J.L."/>
            <person name="Choi D."/>
        </authorList>
    </citation>
    <scope>NUCLEOTIDE SEQUENCE [LARGE SCALE GENOMIC DNA]</scope>
    <source>
        <strain evidence="4">cv. CM334</strain>
    </source>
</reference>
<organism evidence="3 4">
    <name type="scientific">Capsicum annuum</name>
    <name type="common">Capsicum pepper</name>
    <dbReference type="NCBI Taxonomy" id="4072"/>
    <lineage>
        <taxon>Eukaryota</taxon>
        <taxon>Viridiplantae</taxon>
        <taxon>Streptophyta</taxon>
        <taxon>Embryophyta</taxon>
        <taxon>Tracheophyta</taxon>
        <taxon>Spermatophyta</taxon>
        <taxon>Magnoliopsida</taxon>
        <taxon>eudicotyledons</taxon>
        <taxon>Gunneridae</taxon>
        <taxon>Pentapetalae</taxon>
        <taxon>asterids</taxon>
        <taxon>lamiids</taxon>
        <taxon>Solanales</taxon>
        <taxon>Solanaceae</taxon>
        <taxon>Solanoideae</taxon>
        <taxon>Capsiceae</taxon>
        <taxon>Capsicum</taxon>
    </lineage>
</organism>
<feature type="transmembrane region" description="Helical" evidence="2">
    <location>
        <begin position="17"/>
        <end position="37"/>
    </location>
</feature>
<feature type="compositionally biased region" description="Basic and acidic residues" evidence="1">
    <location>
        <begin position="161"/>
        <end position="175"/>
    </location>
</feature>
<gene>
    <name evidence="3" type="ORF">T459_04636</name>
</gene>
<reference evidence="3 4" key="1">
    <citation type="journal article" date="2014" name="Nat. Genet.">
        <title>Genome sequence of the hot pepper provides insights into the evolution of pungency in Capsicum species.</title>
        <authorList>
            <person name="Kim S."/>
            <person name="Park M."/>
            <person name="Yeom S.I."/>
            <person name="Kim Y.M."/>
            <person name="Lee J.M."/>
            <person name="Lee H.A."/>
            <person name="Seo E."/>
            <person name="Choi J."/>
            <person name="Cheong K."/>
            <person name="Kim K.T."/>
            <person name="Jung K."/>
            <person name="Lee G.W."/>
            <person name="Oh S.K."/>
            <person name="Bae C."/>
            <person name="Kim S.B."/>
            <person name="Lee H.Y."/>
            <person name="Kim S.Y."/>
            <person name="Kim M.S."/>
            <person name="Kang B.C."/>
            <person name="Jo Y.D."/>
            <person name="Yang H.B."/>
            <person name="Jeong H.J."/>
            <person name="Kang W.H."/>
            <person name="Kwon J.K."/>
            <person name="Shin C."/>
            <person name="Lim J.Y."/>
            <person name="Park J.H."/>
            <person name="Huh J.H."/>
            <person name="Kim J.S."/>
            <person name="Kim B.D."/>
            <person name="Cohen O."/>
            <person name="Paran I."/>
            <person name="Suh M.C."/>
            <person name="Lee S.B."/>
            <person name="Kim Y.K."/>
            <person name="Shin Y."/>
            <person name="Noh S.J."/>
            <person name="Park J."/>
            <person name="Seo Y.S."/>
            <person name="Kwon S.Y."/>
            <person name="Kim H.A."/>
            <person name="Park J.M."/>
            <person name="Kim H.J."/>
            <person name="Choi S.B."/>
            <person name="Bosland P.W."/>
            <person name="Reeves G."/>
            <person name="Jo S.H."/>
            <person name="Lee B.W."/>
            <person name="Cho H.T."/>
            <person name="Choi H.S."/>
            <person name="Lee M.S."/>
            <person name="Yu Y."/>
            <person name="Do Choi Y."/>
            <person name="Park B.S."/>
            <person name="van Deynze A."/>
            <person name="Ashrafi H."/>
            <person name="Hill T."/>
            <person name="Kim W.T."/>
            <person name="Pai H.S."/>
            <person name="Ahn H.K."/>
            <person name="Yeam I."/>
            <person name="Giovannoni J.J."/>
            <person name="Rose J.K."/>
            <person name="Sorensen I."/>
            <person name="Lee S.J."/>
            <person name="Kim R.W."/>
            <person name="Choi I.Y."/>
            <person name="Choi B.S."/>
            <person name="Lim J.S."/>
            <person name="Lee Y.H."/>
            <person name="Choi D."/>
        </authorList>
    </citation>
    <scope>NUCLEOTIDE SEQUENCE [LARGE SCALE GENOMIC DNA]</scope>
    <source>
        <strain evidence="4">cv. CM334</strain>
    </source>
</reference>
<feature type="compositionally biased region" description="Basic residues" evidence="1">
    <location>
        <begin position="176"/>
        <end position="190"/>
    </location>
</feature>
<dbReference type="Proteomes" id="UP000222542">
    <property type="component" value="Unassembled WGS sequence"/>
</dbReference>
<evidence type="ECO:0000256" key="1">
    <source>
        <dbReference type="SAM" id="MobiDB-lite"/>
    </source>
</evidence>
<accession>A0A2G3A5Q6</accession>
<evidence type="ECO:0000313" key="3">
    <source>
        <dbReference type="EMBL" id="PHT89523.1"/>
    </source>
</evidence>
<keyword evidence="2" id="KW-0472">Membrane</keyword>
<protein>
    <submittedName>
        <fullName evidence="3">Uncharacterized protein</fullName>
    </submittedName>
</protein>
<feature type="compositionally biased region" description="Basic and acidic residues" evidence="1">
    <location>
        <begin position="191"/>
        <end position="205"/>
    </location>
</feature>
<dbReference type="STRING" id="4072.A0A2G3A5Q6"/>
<dbReference type="AlphaFoldDB" id="A0A2G3A5Q6"/>
<dbReference type="EMBL" id="AYRZ02000002">
    <property type="protein sequence ID" value="PHT89523.1"/>
    <property type="molecule type" value="Genomic_DNA"/>
</dbReference>
<sequence length="221" mass="25429">MCEEDWPRFVLHHKFELGYMLIFYLIEKSIFHILLYFEKSLSTIKHFEELSSSDEERAAGGKEEIVKKRGLIHPEAPNMEEIHAIRVQSHNEIKAYLFVCLHPGGFIMKEGNSNTKADNMLGVKKKASETKEAKKVFLQRTELSNSEEEADNMINMKKKARETTEAKKADNDTSKPKRPARCSFVKRGRRSARDPDKPKKPEGSCHDPISQVMMVPTLTHQ</sequence>
<keyword evidence="4" id="KW-1185">Reference proteome</keyword>
<keyword evidence="2" id="KW-1133">Transmembrane helix</keyword>
<comment type="caution">
    <text evidence="3">The sequence shown here is derived from an EMBL/GenBank/DDBJ whole genome shotgun (WGS) entry which is preliminary data.</text>
</comment>
<dbReference type="Gramene" id="PHT89523">
    <property type="protein sequence ID" value="PHT89523"/>
    <property type="gene ID" value="T459_04636"/>
</dbReference>
<proteinExistence type="predicted"/>
<feature type="region of interest" description="Disordered" evidence="1">
    <location>
        <begin position="142"/>
        <end position="221"/>
    </location>
</feature>